<proteinExistence type="predicted"/>
<feature type="transmembrane region" description="Helical" evidence="1">
    <location>
        <begin position="12"/>
        <end position="30"/>
    </location>
</feature>
<dbReference type="AlphaFoldDB" id="K6GCA2"/>
<keyword evidence="1" id="KW-1133">Transmembrane helix</keyword>
<name>K6GCA2_9BACT</name>
<evidence type="ECO:0000313" key="3">
    <source>
        <dbReference type="Proteomes" id="UP000006272"/>
    </source>
</evidence>
<evidence type="ECO:0000313" key="2">
    <source>
        <dbReference type="EMBL" id="EKO38744.1"/>
    </source>
</evidence>
<sequence>MCKVSHGKLNLVAFSVAYAVWMLFLFLASLKGPAPSGEADTKASVLLLTNTRTALTQFQQMSGAYPQTFGNWIFLKEDDIDTVIIDPGSFARVVDKSAVLANQTKGIIYRSDGLDFKLLFIHPKDMNDIRQVHPLLVDPVRTAYSRAMLFGGWEAKSASEVWVAKMLNPMIKEDPYIRNPLFGVSWGWGFWTDRALLW</sequence>
<dbReference type="EMBL" id="ALAO01000215">
    <property type="protein sequence ID" value="EKO38744.1"/>
    <property type="molecule type" value="Genomic_DNA"/>
</dbReference>
<gene>
    <name evidence="2" type="ORF">B193_2553</name>
</gene>
<accession>K6GCA2</accession>
<organism evidence="2 3">
    <name type="scientific">Solidesulfovibrio magneticus str. Maddingley MBC34</name>
    <dbReference type="NCBI Taxonomy" id="1206767"/>
    <lineage>
        <taxon>Bacteria</taxon>
        <taxon>Pseudomonadati</taxon>
        <taxon>Thermodesulfobacteriota</taxon>
        <taxon>Desulfovibrionia</taxon>
        <taxon>Desulfovibrionales</taxon>
        <taxon>Desulfovibrionaceae</taxon>
        <taxon>Solidesulfovibrio</taxon>
    </lineage>
</organism>
<dbReference type="Proteomes" id="UP000006272">
    <property type="component" value="Unassembled WGS sequence"/>
</dbReference>
<reference evidence="2 3" key="1">
    <citation type="submission" date="2012-07" db="EMBL/GenBank/DDBJ databases">
        <title>Draft genome sequence of Desulfovibrio magneticus str. Maddingley MBC34 obtained from a metagenomic sequence of a methanogenic enrichment isolated from coal-seam formation water in Victoria, Australia.</title>
        <authorList>
            <person name="Greenfield P."/>
            <person name="Hendry P."/>
            <person name="Li D."/>
            <person name="Rosewarne C.P."/>
            <person name="Tran-Dinh N."/>
            <person name="Elbourne L.D.H."/>
            <person name="Paulsen I.T."/>
            <person name="Midgley D.J."/>
        </authorList>
    </citation>
    <scope>NUCLEOTIDE SEQUENCE [LARGE SCALE GENOMIC DNA]</scope>
    <source>
        <strain evidence="3">Maddingley MBC34</strain>
    </source>
</reference>
<protein>
    <submittedName>
        <fullName evidence="2">Uncharacterized protein</fullName>
    </submittedName>
</protein>
<keyword evidence="1" id="KW-0812">Transmembrane</keyword>
<keyword evidence="1" id="KW-0472">Membrane</keyword>
<evidence type="ECO:0000256" key="1">
    <source>
        <dbReference type="SAM" id="Phobius"/>
    </source>
</evidence>
<comment type="caution">
    <text evidence="2">The sequence shown here is derived from an EMBL/GenBank/DDBJ whole genome shotgun (WGS) entry which is preliminary data.</text>
</comment>